<dbReference type="SUPFAM" id="SSF52540">
    <property type="entry name" value="P-loop containing nucleoside triphosphate hydrolases"/>
    <property type="match status" value="1"/>
</dbReference>
<dbReference type="InterPro" id="IPR050388">
    <property type="entry name" value="ABC_Ni/Peptide_Import"/>
</dbReference>
<keyword evidence="10" id="KW-1185">Reference proteome</keyword>
<dbReference type="GO" id="GO:0016887">
    <property type="term" value="F:ATP hydrolysis activity"/>
    <property type="evidence" value="ECO:0007669"/>
    <property type="project" value="InterPro"/>
</dbReference>
<dbReference type="PROSITE" id="PS50893">
    <property type="entry name" value="ABC_TRANSPORTER_2"/>
    <property type="match status" value="1"/>
</dbReference>
<evidence type="ECO:0000313" key="10">
    <source>
        <dbReference type="Proteomes" id="UP000198825"/>
    </source>
</evidence>
<proteinExistence type="inferred from homology"/>
<dbReference type="PROSITE" id="PS00211">
    <property type="entry name" value="ABC_TRANSPORTER_1"/>
    <property type="match status" value="1"/>
</dbReference>
<evidence type="ECO:0000256" key="6">
    <source>
        <dbReference type="ARBA" id="ARBA00022840"/>
    </source>
</evidence>
<evidence type="ECO:0000256" key="7">
    <source>
        <dbReference type="ARBA" id="ARBA00023136"/>
    </source>
</evidence>
<dbReference type="Pfam" id="PF00005">
    <property type="entry name" value="ABC_tran"/>
    <property type="match status" value="1"/>
</dbReference>
<organism evidence="9 10">
    <name type="scientific">Microlunatus sagamiharensis</name>
    <dbReference type="NCBI Taxonomy" id="546874"/>
    <lineage>
        <taxon>Bacteria</taxon>
        <taxon>Bacillati</taxon>
        <taxon>Actinomycetota</taxon>
        <taxon>Actinomycetes</taxon>
        <taxon>Propionibacteriales</taxon>
        <taxon>Propionibacteriaceae</taxon>
        <taxon>Microlunatus</taxon>
    </lineage>
</organism>
<dbReference type="InterPro" id="IPR003593">
    <property type="entry name" value="AAA+_ATPase"/>
</dbReference>
<dbReference type="STRING" id="546874.SAMN04488544_2143"/>
<evidence type="ECO:0000256" key="3">
    <source>
        <dbReference type="ARBA" id="ARBA00022448"/>
    </source>
</evidence>
<evidence type="ECO:0000313" key="9">
    <source>
        <dbReference type="EMBL" id="SDU93038.1"/>
    </source>
</evidence>
<keyword evidence="5" id="KW-0547">Nucleotide-binding</keyword>
<dbReference type="InterPro" id="IPR017871">
    <property type="entry name" value="ABC_transporter-like_CS"/>
</dbReference>
<evidence type="ECO:0000256" key="2">
    <source>
        <dbReference type="ARBA" id="ARBA00005417"/>
    </source>
</evidence>
<dbReference type="RefSeq" id="WP_091074397.1">
    <property type="nucleotide sequence ID" value="NZ_LT629799.1"/>
</dbReference>
<dbReference type="GO" id="GO:0015833">
    <property type="term" value="P:peptide transport"/>
    <property type="evidence" value="ECO:0007669"/>
    <property type="project" value="InterPro"/>
</dbReference>
<keyword evidence="7" id="KW-0472">Membrane</keyword>
<name>A0A1H2MJ97_9ACTN</name>
<keyword evidence="4" id="KW-1003">Cell membrane</keyword>
<dbReference type="GO" id="GO:0005886">
    <property type="term" value="C:plasma membrane"/>
    <property type="evidence" value="ECO:0007669"/>
    <property type="project" value="UniProtKB-SubCell"/>
</dbReference>
<evidence type="ECO:0000256" key="1">
    <source>
        <dbReference type="ARBA" id="ARBA00004202"/>
    </source>
</evidence>
<dbReference type="OrthoDB" id="5357528at2"/>
<dbReference type="EMBL" id="LT629799">
    <property type="protein sequence ID" value="SDU93038.1"/>
    <property type="molecule type" value="Genomic_DNA"/>
</dbReference>
<reference evidence="10" key="1">
    <citation type="submission" date="2016-10" db="EMBL/GenBank/DDBJ databases">
        <authorList>
            <person name="Varghese N."/>
            <person name="Submissions S."/>
        </authorList>
    </citation>
    <scope>NUCLEOTIDE SEQUENCE [LARGE SCALE GENOMIC DNA]</scope>
    <source>
        <strain evidence="10">DSM 21743</strain>
    </source>
</reference>
<dbReference type="SMART" id="SM00382">
    <property type="entry name" value="AAA"/>
    <property type="match status" value="1"/>
</dbReference>
<comment type="subcellular location">
    <subcellularLocation>
        <location evidence="1">Cell membrane</location>
        <topology evidence="1">Peripheral membrane protein</topology>
    </subcellularLocation>
</comment>
<dbReference type="FunFam" id="3.40.50.300:FF:000016">
    <property type="entry name" value="Oligopeptide ABC transporter ATP-binding component"/>
    <property type="match status" value="1"/>
</dbReference>
<keyword evidence="3" id="KW-0813">Transport</keyword>
<comment type="similarity">
    <text evidence="2">Belongs to the ABC transporter superfamily.</text>
</comment>
<dbReference type="GO" id="GO:0005524">
    <property type="term" value="F:ATP binding"/>
    <property type="evidence" value="ECO:0007669"/>
    <property type="project" value="UniProtKB-KW"/>
</dbReference>
<keyword evidence="6 9" id="KW-0067">ATP-binding</keyword>
<dbReference type="AlphaFoldDB" id="A0A1H2MJ97"/>
<dbReference type="PANTHER" id="PTHR43297">
    <property type="entry name" value="OLIGOPEPTIDE TRANSPORT ATP-BINDING PROTEIN APPD"/>
    <property type="match status" value="1"/>
</dbReference>
<feature type="domain" description="ABC transporter" evidence="8">
    <location>
        <begin position="16"/>
        <end position="264"/>
    </location>
</feature>
<protein>
    <submittedName>
        <fullName evidence="9">Oligopeptide transport system ATP-binding protein</fullName>
    </submittedName>
</protein>
<dbReference type="NCBIfam" id="TIGR01727">
    <property type="entry name" value="oligo_HPY"/>
    <property type="match status" value="1"/>
</dbReference>
<evidence type="ECO:0000256" key="5">
    <source>
        <dbReference type="ARBA" id="ARBA00022741"/>
    </source>
</evidence>
<dbReference type="Proteomes" id="UP000198825">
    <property type="component" value="Chromosome I"/>
</dbReference>
<dbReference type="InterPro" id="IPR003439">
    <property type="entry name" value="ABC_transporter-like_ATP-bd"/>
</dbReference>
<evidence type="ECO:0000256" key="4">
    <source>
        <dbReference type="ARBA" id="ARBA00022475"/>
    </source>
</evidence>
<sequence length="341" mass="35906">MPPIPSPTPGAPALTVRGLSVDFATDHGLVRAVRSVDLDVAPGELVALLGESGSGKSVTARSVLGLAGAGAEVSADVLEVGGTPVLGLSPDGLRRIRGERVGLVMQDALSALNPVLTVGEQIAEILRVHRGVGRRAATARATELLALVGIPAPARRVRDHPHQFSGGMRQRILIAMAIALEPELLIADEPTTALDVTVQAQVLELLDDLRHRLGMAVLLITHDLGVVMETSDRVAVMYAGRVVETGPTTEVLSSPRHPYTEALLRSVPSRAGRDRLLTIPGSPPSPTAVPPGCSFHPRCRLAVEHCREARPDLLTVLPGQAAACHRSDELVEEVRDVVTVG</sequence>
<dbReference type="CDD" id="cd03257">
    <property type="entry name" value="ABC_NikE_OppD_transporters"/>
    <property type="match status" value="1"/>
</dbReference>
<gene>
    <name evidence="9" type="ORF">SAMN04488544_2143</name>
</gene>
<dbReference type="InterPro" id="IPR027417">
    <property type="entry name" value="P-loop_NTPase"/>
</dbReference>
<dbReference type="Pfam" id="PF08352">
    <property type="entry name" value="oligo_HPY"/>
    <property type="match status" value="1"/>
</dbReference>
<evidence type="ECO:0000259" key="8">
    <source>
        <dbReference type="PROSITE" id="PS50893"/>
    </source>
</evidence>
<dbReference type="Gene3D" id="3.40.50.300">
    <property type="entry name" value="P-loop containing nucleotide triphosphate hydrolases"/>
    <property type="match status" value="1"/>
</dbReference>
<accession>A0A1H2MJ97</accession>
<dbReference type="PANTHER" id="PTHR43297:SF2">
    <property type="entry name" value="DIPEPTIDE TRANSPORT ATP-BINDING PROTEIN DPPD"/>
    <property type="match status" value="1"/>
</dbReference>
<dbReference type="InterPro" id="IPR013563">
    <property type="entry name" value="Oligopep_ABC_C"/>
</dbReference>